<dbReference type="PANTHER" id="PTHR32439:SF9">
    <property type="entry name" value="BLR3264 PROTEIN"/>
    <property type="match status" value="1"/>
</dbReference>
<evidence type="ECO:0000259" key="7">
    <source>
        <dbReference type="Pfam" id="PF03460"/>
    </source>
</evidence>
<sequence length="448" mass="49334">MMNAMTSLPSIQGWCPSSWQPMHAADGWIVRVRPPMARLTLVQAQQLAQCALAFGDPMLELSRRGNWQLRGVQEKHLPALLHTLVKANLASANAQTDALPAVLCTPWYKQNDVTHQLAQRLEAAIATTPTLGALPSKFGFAVDDPECSLHYTPADIRLWHDGQRYWLHPDGLRLGTAPACLTATSPDTIVQQALALAAWFINITPSHAATHTPQTSIQRARRMRHAATQLLHAPLWQGQWQSPCFAGTAMPPHTTEQEMRARPGFIANWGQLVAAPLGRVSARALAQLAQWLQQHRPDTMLHTTPWRMLLITSLQPFHLAQWRCSGLHQSDDWITQAQDPRLRVFACSGQPHCPQALAPTQPLALKLADNVPPGWQLHVSGCAKACAQPTNAQRTLTLTAVTPPSTESNAQASAWFSIQRPATAPIHWPTVHAQALCEQPDLLFDSPP</sequence>
<dbReference type="Proteomes" id="UP000308917">
    <property type="component" value="Unassembled WGS sequence"/>
</dbReference>
<keyword evidence="5" id="KW-0408">Iron</keyword>
<dbReference type="SUPFAM" id="SSF55124">
    <property type="entry name" value="Nitrite/Sulfite reductase N-terminal domain-like"/>
    <property type="match status" value="1"/>
</dbReference>
<keyword evidence="4" id="KW-0560">Oxidoreductase</keyword>
<evidence type="ECO:0000256" key="3">
    <source>
        <dbReference type="ARBA" id="ARBA00022723"/>
    </source>
</evidence>
<dbReference type="InterPro" id="IPR045854">
    <property type="entry name" value="NO2/SO3_Rdtase_4Fe4S_sf"/>
</dbReference>
<evidence type="ECO:0000256" key="5">
    <source>
        <dbReference type="ARBA" id="ARBA00023004"/>
    </source>
</evidence>
<dbReference type="InterPro" id="IPR005117">
    <property type="entry name" value="NiRdtase/SiRdtase_haem-b_fer"/>
</dbReference>
<feature type="domain" description="Nitrite/Sulfite reductase ferredoxin-like" evidence="7">
    <location>
        <begin position="26"/>
        <end position="85"/>
    </location>
</feature>
<dbReference type="Gene3D" id="3.90.480.10">
    <property type="entry name" value="Sulfite Reductase Hemoprotein,Domain 2"/>
    <property type="match status" value="1"/>
</dbReference>
<evidence type="ECO:0000313" key="9">
    <source>
        <dbReference type="Proteomes" id="UP000308917"/>
    </source>
</evidence>
<dbReference type="EMBL" id="STFG01000007">
    <property type="protein sequence ID" value="THU02014.1"/>
    <property type="molecule type" value="Genomic_DNA"/>
</dbReference>
<keyword evidence="2" id="KW-0349">Heme</keyword>
<reference evidence="8 9" key="1">
    <citation type="journal article" date="2015" name="Antonie Van Leeuwenhoek">
        <title>Lampropedia puyangensis sp. nov., isolated from symptomatic bark of Populus ? euramericana canker and emended description of Lampropedia hyalina (Ehrenberg 1832) Lee et al. 2004.</title>
        <authorList>
            <person name="Li Y."/>
            <person name="Wang T."/>
            <person name="Piao C.G."/>
            <person name="Wang L.F."/>
            <person name="Tian G.Z."/>
            <person name="Zhu T.H."/>
            <person name="Guo M.W."/>
        </authorList>
    </citation>
    <scope>NUCLEOTIDE SEQUENCE [LARGE SCALE GENOMIC DNA]</scope>
    <source>
        <strain evidence="8 9">2-bin</strain>
    </source>
</reference>
<keyword evidence="6" id="KW-0411">Iron-sulfur</keyword>
<name>A0A4S8F6Z8_9BURK</name>
<comment type="caution">
    <text evidence="8">The sequence shown here is derived from an EMBL/GenBank/DDBJ whole genome shotgun (WGS) entry which is preliminary data.</text>
</comment>
<dbReference type="InterPro" id="IPR051329">
    <property type="entry name" value="NIR_SIR_4Fe-4S"/>
</dbReference>
<keyword evidence="9" id="KW-1185">Reference proteome</keyword>
<protein>
    <recommendedName>
        <fullName evidence="7">Nitrite/Sulfite reductase ferredoxin-like domain-containing protein</fullName>
    </recommendedName>
</protein>
<dbReference type="Gene3D" id="3.30.413.10">
    <property type="entry name" value="Sulfite Reductase Hemoprotein, domain 1"/>
    <property type="match status" value="2"/>
</dbReference>
<evidence type="ECO:0000313" key="8">
    <source>
        <dbReference type="EMBL" id="THU02014.1"/>
    </source>
</evidence>
<accession>A0A4S8F6Z8</accession>
<dbReference type="PANTHER" id="PTHR32439">
    <property type="entry name" value="FERREDOXIN--NITRITE REDUCTASE, CHLOROPLASTIC"/>
    <property type="match status" value="1"/>
</dbReference>
<evidence type="ECO:0000256" key="4">
    <source>
        <dbReference type="ARBA" id="ARBA00023002"/>
    </source>
</evidence>
<gene>
    <name evidence="8" type="ORF">E9531_08435</name>
</gene>
<keyword evidence="1" id="KW-0004">4Fe-4S</keyword>
<dbReference type="InterPro" id="IPR036136">
    <property type="entry name" value="Nit/Sulf_reduc_fer-like_dom_sf"/>
</dbReference>
<dbReference type="SUPFAM" id="SSF56014">
    <property type="entry name" value="Nitrite and sulphite reductase 4Fe-4S domain-like"/>
    <property type="match status" value="1"/>
</dbReference>
<dbReference type="GO" id="GO:0016491">
    <property type="term" value="F:oxidoreductase activity"/>
    <property type="evidence" value="ECO:0007669"/>
    <property type="project" value="UniProtKB-KW"/>
</dbReference>
<dbReference type="GO" id="GO:0051539">
    <property type="term" value="F:4 iron, 4 sulfur cluster binding"/>
    <property type="evidence" value="ECO:0007669"/>
    <property type="project" value="UniProtKB-KW"/>
</dbReference>
<evidence type="ECO:0000256" key="1">
    <source>
        <dbReference type="ARBA" id="ARBA00022485"/>
    </source>
</evidence>
<organism evidence="8 9">
    <name type="scientific">Lampropedia puyangensis</name>
    <dbReference type="NCBI Taxonomy" id="1330072"/>
    <lineage>
        <taxon>Bacteria</taxon>
        <taxon>Pseudomonadati</taxon>
        <taxon>Pseudomonadota</taxon>
        <taxon>Betaproteobacteria</taxon>
        <taxon>Burkholderiales</taxon>
        <taxon>Comamonadaceae</taxon>
        <taxon>Lampropedia</taxon>
    </lineage>
</organism>
<evidence type="ECO:0000256" key="2">
    <source>
        <dbReference type="ARBA" id="ARBA00022617"/>
    </source>
</evidence>
<evidence type="ECO:0000256" key="6">
    <source>
        <dbReference type="ARBA" id="ARBA00023014"/>
    </source>
</evidence>
<keyword evidence="3" id="KW-0479">Metal-binding</keyword>
<dbReference type="GO" id="GO:0046872">
    <property type="term" value="F:metal ion binding"/>
    <property type="evidence" value="ECO:0007669"/>
    <property type="project" value="UniProtKB-KW"/>
</dbReference>
<dbReference type="AlphaFoldDB" id="A0A4S8F6Z8"/>
<dbReference type="Pfam" id="PF03460">
    <property type="entry name" value="NIR_SIR_ferr"/>
    <property type="match status" value="1"/>
</dbReference>
<proteinExistence type="predicted"/>